<evidence type="ECO:0000256" key="1">
    <source>
        <dbReference type="ARBA" id="ARBA00022737"/>
    </source>
</evidence>
<gene>
    <name evidence="3" type="ORF">P171DRAFT_368984</name>
</gene>
<dbReference type="AlphaFoldDB" id="A0A9P4PA27"/>
<comment type="caution">
    <text evidence="3">The sequence shown here is derived from an EMBL/GenBank/DDBJ whole genome shotgun (WGS) entry which is preliminary data.</text>
</comment>
<dbReference type="Gene3D" id="1.25.40.10">
    <property type="entry name" value="Tetratricopeptide repeat domain"/>
    <property type="match status" value="1"/>
</dbReference>
<evidence type="ECO:0008006" key="5">
    <source>
        <dbReference type="Google" id="ProtNLM"/>
    </source>
</evidence>
<dbReference type="SUPFAM" id="SSF48452">
    <property type="entry name" value="TPR-like"/>
    <property type="match status" value="1"/>
</dbReference>
<reference evidence="3" key="1">
    <citation type="journal article" date="2020" name="Stud. Mycol.">
        <title>101 Dothideomycetes genomes: a test case for predicting lifestyles and emergence of pathogens.</title>
        <authorList>
            <person name="Haridas S."/>
            <person name="Albert R."/>
            <person name="Binder M."/>
            <person name="Bloem J."/>
            <person name="Labutti K."/>
            <person name="Salamov A."/>
            <person name="Andreopoulos B."/>
            <person name="Baker S."/>
            <person name="Barry K."/>
            <person name="Bills G."/>
            <person name="Bluhm B."/>
            <person name="Cannon C."/>
            <person name="Castanera R."/>
            <person name="Culley D."/>
            <person name="Daum C."/>
            <person name="Ezra D."/>
            <person name="Gonzalez J."/>
            <person name="Henrissat B."/>
            <person name="Kuo A."/>
            <person name="Liang C."/>
            <person name="Lipzen A."/>
            <person name="Lutzoni F."/>
            <person name="Magnuson J."/>
            <person name="Mondo S."/>
            <person name="Nolan M."/>
            <person name="Ohm R."/>
            <person name="Pangilinan J."/>
            <person name="Park H.-J."/>
            <person name="Ramirez L."/>
            <person name="Alfaro M."/>
            <person name="Sun H."/>
            <person name="Tritt A."/>
            <person name="Yoshinaga Y."/>
            <person name="Zwiers L.-H."/>
            <person name="Turgeon B."/>
            <person name="Goodwin S."/>
            <person name="Spatafora J."/>
            <person name="Crous P."/>
            <person name="Grigoriev I."/>
        </authorList>
    </citation>
    <scope>NUCLEOTIDE SEQUENCE</scope>
    <source>
        <strain evidence="3">CBS 690.94</strain>
    </source>
</reference>
<dbReference type="InterPro" id="IPR011990">
    <property type="entry name" value="TPR-like_helical_dom_sf"/>
</dbReference>
<name>A0A9P4PA27_9PLEO</name>
<sequence length="103" mass="11927">MRALSLQQGRLEASHLDIVWTKNELGRVYRHLWRLFDAEKMHLEALNTLERQLPSTGPSVIWTKNTLARTYRFLGRSDESLKLHEEGLSVQFATIGSNHCHTL</sequence>
<dbReference type="PANTHER" id="PTHR45641">
    <property type="entry name" value="TETRATRICOPEPTIDE REPEAT PROTEIN (AFU_ORTHOLOGUE AFUA_6G03870)"/>
    <property type="match status" value="1"/>
</dbReference>
<keyword evidence="2" id="KW-0802">TPR repeat</keyword>
<accession>A0A9P4PA27</accession>
<dbReference type="EMBL" id="MU001508">
    <property type="protein sequence ID" value="KAF2440190.1"/>
    <property type="molecule type" value="Genomic_DNA"/>
</dbReference>
<keyword evidence="4" id="KW-1185">Reference proteome</keyword>
<dbReference type="OrthoDB" id="21416at2759"/>
<protein>
    <recommendedName>
        <fullName evidence="5">Kinesin light chain</fullName>
    </recommendedName>
</protein>
<evidence type="ECO:0000313" key="3">
    <source>
        <dbReference type="EMBL" id="KAF2440190.1"/>
    </source>
</evidence>
<proteinExistence type="predicted"/>
<keyword evidence="1" id="KW-0677">Repeat</keyword>
<evidence type="ECO:0000313" key="4">
    <source>
        <dbReference type="Proteomes" id="UP000799764"/>
    </source>
</evidence>
<evidence type="ECO:0000256" key="2">
    <source>
        <dbReference type="ARBA" id="ARBA00022803"/>
    </source>
</evidence>
<dbReference type="Proteomes" id="UP000799764">
    <property type="component" value="Unassembled WGS sequence"/>
</dbReference>
<dbReference type="Pfam" id="PF13424">
    <property type="entry name" value="TPR_12"/>
    <property type="match status" value="1"/>
</dbReference>
<organism evidence="3 4">
    <name type="scientific">Karstenula rhodostoma CBS 690.94</name>
    <dbReference type="NCBI Taxonomy" id="1392251"/>
    <lineage>
        <taxon>Eukaryota</taxon>
        <taxon>Fungi</taxon>
        <taxon>Dikarya</taxon>
        <taxon>Ascomycota</taxon>
        <taxon>Pezizomycotina</taxon>
        <taxon>Dothideomycetes</taxon>
        <taxon>Pleosporomycetidae</taxon>
        <taxon>Pleosporales</taxon>
        <taxon>Massarineae</taxon>
        <taxon>Didymosphaeriaceae</taxon>
        <taxon>Karstenula</taxon>
    </lineage>
</organism>